<dbReference type="GO" id="GO:0004620">
    <property type="term" value="F:phospholipase activity"/>
    <property type="evidence" value="ECO:0007669"/>
    <property type="project" value="EnsemblFungi"/>
</dbReference>
<evidence type="ECO:0000313" key="25">
    <source>
        <dbReference type="Proteomes" id="UP000189580"/>
    </source>
</evidence>
<keyword evidence="14 22" id="KW-1133">Transmembrane helix</keyword>
<keyword evidence="13" id="KW-0735">Signal-anchor</keyword>
<evidence type="ECO:0000256" key="12">
    <source>
        <dbReference type="ARBA" id="ARBA00022963"/>
    </source>
</evidence>
<organism evidence="24 25">
    <name type="scientific">Sugiyamaella lignohabitans</name>
    <dbReference type="NCBI Taxonomy" id="796027"/>
    <lineage>
        <taxon>Eukaryota</taxon>
        <taxon>Fungi</taxon>
        <taxon>Dikarya</taxon>
        <taxon>Ascomycota</taxon>
        <taxon>Saccharomycotina</taxon>
        <taxon>Dipodascomycetes</taxon>
        <taxon>Dipodascales</taxon>
        <taxon>Trichomonascaceae</taxon>
        <taxon>Sugiyamaella</taxon>
    </lineage>
</organism>
<keyword evidence="25" id="KW-1185">Reference proteome</keyword>
<evidence type="ECO:0000256" key="3">
    <source>
        <dbReference type="ARBA" id="ARBA00004343"/>
    </source>
</evidence>
<dbReference type="GO" id="GO:0006660">
    <property type="term" value="P:phosphatidylserine catabolic process"/>
    <property type="evidence" value="ECO:0007669"/>
    <property type="project" value="EnsemblFungi"/>
</dbReference>
<feature type="region of interest" description="Disordered" evidence="21">
    <location>
        <begin position="1"/>
        <end position="21"/>
    </location>
</feature>
<comment type="function">
    <text evidence="19">Lipase which is essential for lysis of subvacuolar cytoplasm to vacuole targeted bodies and intravacuolar autophagic bodies. Involved in the lysis of intravacuolar multivesicular body (MVB) vesicles. The intravacuolar membrane disintegration by ATG15 is critical to life span extension.</text>
</comment>
<evidence type="ECO:0000256" key="19">
    <source>
        <dbReference type="ARBA" id="ARBA00024663"/>
    </source>
</evidence>
<name>A0A167FES2_9ASCO</name>
<evidence type="ECO:0000256" key="16">
    <source>
        <dbReference type="ARBA" id="ARBA00023098"/>
    </source>
</evidence>
<keyword evidence="12" id="KW-0442">Lipid degradation</keyword>
<comment type="catalytic activity">
    <reaction evidence="1">
        <text>a triacylglycerol + H2O = a diacylglycerol + a fatty acid + H(+)</text>
        <dbReference type="Rhea" id="RHEA:12044"/>
        <dbReference type="ChEBI" id="CHEBI:15377"/>
        <dbReference type="ChEBI" id="CHEBI:15378"/>
        <dbReference type="ChEBI" id="CHEBI:17855"/>
        <dbReference type="ChEBI" id="CHEBI:18035"/>
        <dbReference type="ChEBI" id="CHEBI:28868"/>
        <dbReference type="EC" id="3.1.1.3"/>
    </reaction>
</comment>
<comment type="subunit">
    <text evidence="5">Binds to both phosphatidylinositol (PI) and phosphatidylinositol 3,5-bisphosphate (PIP2).</text>
</comment>
<evidence type="ECO:0000256" key="21">
    <source>
        <dbReference type="SAM" id="MobiDB-lite"/>
    </source>
</evidence>
<dbReference type="InterPro" id="IPR002921">
    <property type="entry name" value="Fungal_lipase-type"/>
</dbReference>
<keyword evidence="9 22" id="KW-0812">Transmembrane</keyword>
<reference evidence="24 25" key="1">
    <citation type="submission" date="2016-02" db="EMBL/GenBank/DDBJ databases">
        <title>Complete genome sequence and transcriptome regulation of the pentose utilising yeast Sugiyamaella lignohabitans.</title>
        <authorList>
            <person name="Bellasio M."/>
            <person name="Peymann A."/>
            <person name="Valli M."/>
            <person name="Sipitzky M."/>
            <person name="Graf A."/>
            <person name="Sauer M."/>
            <person name="Marx H."/>
            <person name="Mattanovich D."/>
        </authorList>
    </citation>
    <scope>NUCLEOTIDE SEQUENCE [LARGE SCALE GENOMIC DNA]</scope>
    <source>
        <strain evidence="24 25">CBS 10342</strain>
    </source>
</reference>
<keyword evidence="16" id="KW-0443">Lipid metabolism</keyword>
<feature type="domain" description="Fungal lipase-type" evidence="23">
    <location>
        <begin position="421"/>
        <end position="454"/>
    </location>
</feature>
<dbReference type="FunFam" id="3.40.50.1820:FF:000129">
    <property type="entry name" value="Autophagy related lipase Atg15, putative"/>
    <property type="match status" value="1"/>
</dbReference>
<dbReference type="GO" id="GO:0046461">
    <property type="term" value="P:neutral lipid catabolic process"/>
    <property type="evidence" value="ECO:0007669"/>
    <property type="project" value="EnsemblFungi"/>
</dbReference>
<evidence type="ECO:0000256" key="22">
    <source>
        <dbReference type="SAM" id="Phobius"/>
    </source>
</evidence>
<keyword evidence="18" id="KW-0325">Glycoprotein</keyword>
<evidence type="ECO:0000256" key="17">
    <source>
        <dbReference type="ARBA" id="ARBA00023136"/>
    </source>
</evidence>
<dbReference type="KEGG" id="slb:AWJ20_2832"/>
<evidence type="ECO:0000313" key="24">
    <source>
        <dbReference type="EMBL" id="ANB15208.1"/>
    </source>
</evidence>
<keyword evidence="17 22" id="KW-0472">Membrane</keyword>
<dbReference type="PANTHER" id="PTHR47175:SF2">
    <property type="entry name" value="LIPASE ATG15-RELATED"/>
    <property type="match status" value="1"/>
</dbReference>
<evidence type="ECO:0000256" key="11">
    <source>
        <dbReference type="ARBA" id="ARBA00022801"/>
    </source>
</evidence>
<gene>
    <name evidence="24" type="primary">ATG15</name>
    <name evidence="24" type="ORF">AWJ20_2832</name>
</gene>
<dbReference type="GO" id="GO:0004806">
    <property type="term" value="F:triacylglycerol lipase activity"/>
    <property type="evidence" value="ECO:0007669"/>
    <property type="project" value="UniProtKB-EC"/>
</dbReference>
<evidence type="ECO:0000256" key="18">
    <source>
        <dbReference type="ARBA" id="ARBA00023180"/>
    </source>
</evidence>
<dbReference type="Gene3D" id="3.40.50.1820">
    <property type="entry name" value="alpha/beta hydrolase"/>
    <property type="match status" value="1"/>
</dbReference>
<evidence type="ECO:0000256" key="6">
    <source>
        <dbReference type="ARBA" id="ARBA00013279"/>
    </source>
</evidence>
<dbReference type="GO" id="GO:0005774">
    <property type="term" value="C:vacuolar membrane"/>
    <property type="evidence" value="ECO:0007669"/>
    <property type="project" value="EnsemblFungi"/>
</dbReference>
<dbReference type="AlphaFoldDB" id="A0A167FES2"/>
<dbReference type="OrthoDB" id="58570at2759"/>
<dbReference type="EC" id="3.1.1.3" evidence="6"/>
<sequence length="652" mass="72890">MRGEREGCLNGRAVHDGKRKTGGAERLEIHNIKDRTTILGNVTGSPRIIERRGLISKFHKPLWVAGCLLLVFLVAGLLGVRGGHHEAELLLGSAFSWTCSGLFGTRMEDAKASLYHTGEEGISHHEHSTSDSSFVHLSTPLSNEKQMEESALDPFVFALKHIYHHNTERKPLIHKRLDITETWLKEASELWWSSMAVEEISESEKSDDTLNNSTYFNYQLSARPRTFAFSKEYPIKMAPFSKKIRRIADQSPDTMEAYLEFTRTPQAKETNFIMDFDWIDHEVPVPDVQDRDTIITLAYMASDAYVDIPHTGDWTNVSDPWNNDSSLGLGWQEDGVRGHVFTNVDSSIVVISIKGTSAAIFDSGGDTAPNDKINDNLLFSCCCARISYLWNTVCDCYTGDSYTCNQECLEEQLYSEDRYYRAVLDIYRNVTSLYPDSTIWVTGHSLGGSLAALLGRTYGLPTVGFEAPPEQLATKRLHLPQPPGIPPWEDHIWHFGHTADPVFMGVCNGAGSTCWIAGYAMETQCHTGLQCVYDVVEDLGWHVSMVNHRIHVVIDDVILAYNTTPTCRVGPPCEDCFNWNFVYPSIPEPPTTTNSPISSTTTSEVITSPGTPTDTGTPEKCIRRSWYGRCIEYGPDDPPVDIEPDPGSDHFT</sequence>
<dbReference type="GeneID" id="30034787"/>
<dbReference type="GO" id="GO:0034496">
    <property type="term" value="P:multivesicular body membrane disassembly"/>
    <property type="evidence" value="ECO:0007669"/>
    <property type="project" value="EnsemblFungi"/>
</dbReference>
<dbReference type="GO" id="GO:0005775">
    <property type="term" value="C:vacuolar lumen"/>
    <property type="evidence" value="ECO:0007669"/>
    <property type="project" value="EnsemblFungi"/>
</dbReference>
<proteinExistence type="inferred from homology"/>
<comment type="similarity">
    <text evidence="4">Belongs to the AB hydrolase superfamily. Lipase family.</text>
</comment>
<feature type="region of interest" description="Disordered" evidence="21">
    <location>
        <begin position="590"/>
        <end position="618"/>
    </location>
</feature>
<dbReference type="GO" id="GO:0034727">
    <property type="term" value="P:piecemeal microautophagy of the nucleus"/>
    <property type="evidence" value="ECO:0007669"/>
    <property type="project" value="EnsemblFungi"/>
</dbReference>
<evidence type="ECO:0000256" key="14">
    <source>
        <dbReference type="ARBA" id="ARBA00022989"/>
    </source>
</evidence>
<dbReference type="GO" id="GO:0032585">
    <property type="term" value="C:multivesicular body membrane"/>
    <property type="evidence" value="ECO:0007669"/>
    <property type="project" value="UniProtKB-SubCell"/>
</dbReference>
<dbReference type="Pfam" id="PF01764">
    <property type="entry name" value="Lipase_3"/>
    <property type="match status" value="1"/>
</dbReference>
<keyword evidence="15" id="KW-0072">Autophagy</keyword>
<keyword evidence="11" id="KW-0378">Hydrolase</keyword>
<dbReference type="Proteomes" id="UP000189580">
    <property type="component" value="Chromosome b"/>
</dbReference>
<evidence type="ECO:0000256" key="7">
    <source>
        <dbReference type="ARBA" id="ARBA00018542"/>
    </source>
</evidence>
<dbReference type="GO" id="GO:0000425">
    <property type="term" value="P:pexophagy"/>
    <property type="evidence" value="ECO:0007669"/>
    <property type="project" value="EnsemblFungi"/>
</dbReference>
<evidence type="ECO:0000256" key="9">
    <source>
        <dbReference type="ARBA" id="ARBA00022692"/>
    </source>
</evidence>
<evidence type="ECO:0000256" key="1">
    <source>
        <dbReference type="ARBA" id="ARBA00001024"/>
    </source>
</evidence>
<evidence type="ECO:0000256" key="5">
    <source>
        <dbReference type="ARBA" id="ARBA00011137"/>
    </source>
</evidence>
<dbReference type="EMBL" id="CP014503">
    <property type="protein sequence ID" value="ANB15208.1"/>
    <property type="molecule type" value="Genomic_DNA"/>
</dbReference>
<dbReference type="RefSeq" id="XP_018737685.1">
    <property type="nucleotide sequence ID" value="XM_018879805.1"/>
</dbReference>
<evidence type="ECO:0000256" key="13">
    <source>
        <dbReference type="ARBA" id="ARBA00022968"/>
    </source>
</evidence>
<feature type="transmembrane region" description="Helical" evidence="22">
    <location>
        <begin position="61"/>
        <end position="80"/>
    </location>
</feature>
<evidence type="ECO:0000256" key="20">
    <source>
        <dbReference type="ARBA" id="ARBA00029828"/>
    </source>
</evidence>
<protein>
    <recommendedName>
        <fullName evidence="7">Putative lipase ATG15</fullName>
        <ecNumber evidence="6">3.1.1.3</ecNumber>
    </recommendedName>
    <alternativeName>
        <fullName evidence="20">Autophagy-related protein 15</fullName>
    </alternativeName>
    <alternativeName>
        <fullName evidence="8">Putative lipase atg15</fullName>
    </alternativeName>
</protein>
<accession>A0A167FES2</accession>
<evidence type="ECO:0000256" key="4">
    <source>
        <dbReference type="ARBA" id="ARBA00010701"/>
    </source>
</evidence>
<evidence type="ECO:0000256" key="2">
    <source>
        <dbReference type="ARBA" id="ARBA00004270"/>
    </source>
</evidence>
<keyword evidence="10" id="KW-0967">Endosome</keyword>
<dbReference type="GO" id="GO:0006624">
    <property type="term" value="P:vacuolar protein processing"/>
    <property type="evidence" value="ECO:0007669"/>
    <property type="project" value="EnsemblFungi"/>
</dbReference>
<dbReference type="InterPro" id="IPR050805">
    <property type="entry name" value="ATG15_Lipase"/>
</dbReference>
<dbReference type="CDD" id="cd00519">
    <property type="entry name" value="Lipase_3"/>
    <property type="match status" value="1"/>
</dbReference>
<dbReference type="PANTHER" id="PTHR47175">
    <property type="entry name" value="LIPASE ATG15-RELATED"/>
    <property type="match status" value="1"/>
</dbReference>
<evidence type="ECO:0000256" key="8">
    <source>
        <dbReference type="ARBA" id="ARBA00019241"/>
    </source>
</evidence>
<evidence type="ECO:0000256" key="10">
    <source>
        <dbReference type="ARBA" id="ARBA00022753"/>
    </source>
</evidence>
<dbReference type="InterPro" id="IPR029058">
    <property type="entry name" value="AB_hydrolase_fold"/>
</dbReference>
<feature type="compositionally biased region" description="Low complexity" evidence="21">
    <location>
        <begin position="591"/>
        <end position="618"/>
    </location>
</feature>
<comment type="subcellular location">
    <subcellularLocation>
        <location evidence="3">Endosome</location>
        <location evidence="3">Multivesicular body membrane</location>
        <topology evidence="3">Single-pass type II membrane protein</topology>
    </subcellularLocation>
    <subcellularLocation>
        <location evidence="2">Prevacuolar compartment membrane</location>
        <topology evidence="2">Single-pass type II membrane protein</topology>
    </subcellularLocation>
</comment>
<dbReference type="GO" id="GO:0005783">
    <property type="term" value="C:endoplasmic reticulum"/>
    <property type="evidence" value="ECO:0007669"/>
    <property type="project" value="EnsemblFungi"/>
</dbReference>
<evidence type="ECO:0000256" key="15">
    <source>
        <dbReference type="ARBA" id="ARBA00023006"/>
    </source>
</evidence>
<evidence type="ECO:0000259" key="23">
    <source>
        <dbReference type="Pfam" id="PF01764"/>
    </source>
</evidence>
<dbReference type="SUPFAM" id="SSF53474">
    <property type="entry name" value="alpha/beta-Hydrolases"/>
    <property type="match status" value="1"/>
</dbReference>